<feature type="transmembrane region" description="Helical" evidence="9">
    <location>
        <begin position="6"/>
        <end position="23"/>
    </location>
</feature>
<dbReference type="GO" id="GO:0008374">
    <property type="term" value="F:O-acyltransferase activity"/>
    <property type="evidence" value="ECO:0007669"/>
    <property type="project" value="InterPro"/>
</dbReference>
<comment type="subcellular location">
    <subcellularLocation>
        <location evidence="1">Membrane</location>
        <topology evidence="1">Multi-pass membrane protein</topology>
    </subcellularLocation>
</comment>
<dbReference type="AlphaFoldDB" id="A0A834ZV02"/>
<feature type="region of interest" description="Disordered" evidence="8">
    <location>
        <begin position="107"/>
        <end position="144"/>
    </location>
</feature>
<dbReference type="PIRSF" id="PIRSF037006">
    <property type="entry name" value="Wax_synthase"/>
    <property type="match status" value="1"/>
</dbReference>
<comment type="similarity">
    <text evidence="2">Belongs to the wax synthase family.</text>
</comment>
<keyword evidence="12" id="KW-1185">Reference proteome</keyword>
<dbReference type="PANTHER" id="PTHR31595:SF77">
    <property type="entry name" value="ACYL-COA--STEROL O-ACYLTRANSFERASE 1-LIKE"/>
    <property type="match status" value="1"/>
</dbReference>
<reference evidence="11 12" key="1">
    <citation type="submission" date="2020-04" db="EMBL/GenBank/DDBJ databases">
        <title>Plant Genome Project.</title>
        <authorList>
            <person name="Zhang R.-G."/>
        </authorList>
    </citation>
    <scope>NUCLEOTIDE SEQUENCE [LARGE SCALE GENOMIC DNA]</scope>
    <source>
        <strain evidence="11">YNK0</strain>
        <tissue evidence="11">Leaf</tissue>
    </source>
</reference>
<feature type="transmembrane region" description="Helical" evidence="9">
    <location>
        <begin position="316"/>
        <end position="336"/>
    </location>
</feature>
<evidence type="ECO:0000256" key="5">
    <source>
        <dbReference type="ARBA" id="ARBA00022989"/>
    </source>
</evidence>
<feature type="transmembrane region" description="Helical" evidence="9">
    <location>
        <begin position="284"/>
        <end position="304"/>
    </location>
</feature>
<dbReference type="GO" id="GO:0016020">
    <property type="term" value="C:membrane"/>
    <property type="evidence" value="ECO:0007669"/>
    <property type="project" value="UniProtKB-SubCell"/>
</dbReference>
<dbReference type="InterPro" id="IPR017088">
    <property type="entry name" value="Wax_synthase_Magnoliopsida"/>
</dbReference>
<dbReference type="GO" id="GO:0006629">
    <property type="term" value="P:lipid metabolic process"/>
    <property type="evidence" value="ECO:0007669"/>
    <property type="project" value="InterPro"/>
</dbReference>
<name>A0A834ZV02_TETSI</name>
<dbReference type="InterPro" id="IPR032805">
    <property type="entry name" value="Wax_synthase_dom"/>
</dbReference>
<keyword evidence="3" id="KW-0808">Transferase</keyword>
<dbReference type="OMA" id="FMWISSF"/>
<keyword evidence="6 9" id="KW-0472">Membrane</keyword>
<comment type="caution">
    <text evidence="11">The sequence shown here is derived from an EMBL/GenBank/DDBJ whole genome shotgun (WGS) entry which is preliminary data.</text>
</comment>
<dbReference type="InterPro" id="IPR044851">
    <property type="entry name" value="Wax_synthase"/>
</dbReference>
<evidence type="ECO:0000259" key="10">
    <source>
        <dbReference type="Pfam" id="PF13813"/>
    </source>
</evidence>
<feature type="transmembrane region" description="Helical" evidence="9">
    <location>
        <begin position="175"/>
        <end position="197"/>
    </location>
</feature>
<evidence type="ECO:0000256" key="1">
    <source>
        <dbReference type="ARBA" id="ARBA00004141"/>
    </source>
</evidence>
<dbReference type="Proteomes" id="UP000655225">
    <property type="component" value="Unassembled WGS sequence"/>
</dbReference>
<dbReference type="Pfam" id="PF13813">
    <property type="entry name" value="MBOAT_2"/>
    <property type="match status" value="1"/>
</dbReference>
<evidence type="ECO:0000256" key="8">
    <source>
        <dbReference type="SAM" id="MobiDB-lite"/>
    </source>
</evidence>
<evidence type="ECO:0000256" key="2">
    <source>
        <dbReference type="ARBA" id="ARBA00007282"/>
    </source>
</evidence>
<dbReference type="OrthoDB" id="1077582at2759"/>
<evidence type="ECO:0000256" key="9">
    <source>
        <dbReference type="SAM" id="Phobius"/>
    </source>
</evidence>
<evidence type="ECO:0000256" key="7">
    <source>
        <dbReference type="ARBA" id="ARBA00023315"/>
    </source>
</evidence>
<accession>A0A834ZV02</accession>
<feature type="transmembrane region" description="Helical" evidence="9">
    <location>
        <begin position="254"/>
        <end position="278"/>
    </location>
</feature>
<evidence type="ECO:0000256" key="3">
    <source>
        <dbReference type="ARBA" id="ARBA00022679"/>
    </source>
</evidence>
<feature type="compositionally biased region" description="Polar residues" evidence="8">
    <location>
        <begin position="114"/>
        <end position="123"/>
    </location>
</feature>
<dbReference type="EMBL" id="JABCRI010000001">
    <property type="protein sequence ID" value="KAF8414189.1"/>
    <property type="molecule type" value="Genomic_DNA"/>
</dbReference>
<sequence>MGEIKNFVKVWISVFASLCYCYFIGKMAPKGKIRVLTILPIIFLFFLLPLNLSSIHLCGLTSFFVAWLANSKLLLFSLGQGPLSSDPSISLIRFITVACLPIKIQHHPIPSPKSPQNITNKETPSPQNQDKPNPPPQIPKKGSKSPLNYAIKSLIVLLVIRTYDYRQYIHPNLILFLYCLHVYLFLDITLAMVAALARTLLGLELEPQFDEPYLSTSLQDFWGRRWNIMASSLLRPTVYDPLRSLSTRIVGRKWAPLPAILGTFIASGLIHELIFYYLGRSEPTWEITWFFVLHGVCSVMEVTVKKALKGKWGLPRVVSGPLTVAFVVVTAFWLFFPVFLRCKGDVRALDEYAALIQFAKVMGRTQTFNVTSA</sequence>
<protein>
    <recommendedName>
        <fullName evidence="10">Wax synthase domain-containing protein</fullName>
    </recommendedName>
</protein>
<evidence type="ECO:0000256" key="6">
    <source>
        <dbReference type="ARBA" id="ARBA00023136"/>
    </source>
</evidence>
<organism evidence="11 12">
    <name type="scientific">Tetracentron sinense</name>
    <name type="common">Spur-leaf</name>
    <dbReference type="NCBI Taxonomy" id="13715"/>
    <lineage>
        <taxon>Eukaryota</taxon>
        <taxon>Viridiplantae</taxon>
        <taxon>Streptophyta</taxon>
        <taxon>Embryophyta</taxon>
        <taxon>Tracheophyta</taxon>
        <taxon>Spermatophyta</taxon>
        <taxon>Magnoliopsida</taxon>
        <taxon>Trochodendrales</taxon>
        <taxon>Trochodendraceae</taxon>
        <taxon>Tetracentron</taxon>
    </lineage>
</organism>
<proteinExistence type="inferred from homology"/>
<keyword evidence="4 9" id="KW-0812">Transmembrane</keyword>
<feature type="transmembrane region" description="Helical" evidence="9">
    <location>
        <begin position="35"/>
        <end position="68"/>
    </location>
</feature>
<gene>
    <name evidence="11" type="ORF">HHK36_002188</name>
</gene>
<evidence type="ECO:0000313" key="11">
    <source>
        <dbReference type="EMBL" id="KAF8414189.1"/>
    </source>
</evidence>
<evidence type="ECO:0000313" key="12">
    <source>
        <dbReference type="Proteomes" id="UP000655225"/>
    </source>
</evidence>
<evidence type="ECO:0000256" key="4">
    <source>
        <dbReference type="ARBA" id="ARBA00022692"/>
    </source>
</evidence>
<keyword evidence="7" id="KW-0012">Acyltransferase</keyword>
<keyword evidence="5 9" id="KW-1133">Transmembrane helix</keyword>
<dbReference type="PANTHER" id="PTHR31595">
    <property type="entry name" value="LONG-CHAIN-ALCOHOL O-FATTY-ACYLTRANSFERASE 3-RELATED"/>
    <property type="match status" value="1"/>
</dbReference>
<feature type="domain" description="Wax synthase" evidence="10">
    <location>
        <begin position="206"/>
        <end position="292"/>
    </location>
</feature>